<gene>
    <name evidence="1" type="ORF">POVWA1_062880</name>
    <name evidence="2" type="ORF">POVWA2_075040</name>
</gene>
<accession>A0A1A9AKZ6</accession>
<dbReference type="Proteomes" id="UP000078550">
    <property type="component" value="Unassembled WGS sequence"/>
</dbReference>
<organism evidence="2 3">
    <name type="scientific">Plasmodium ovale wallikeri</name>
    <dbReference type="NCBI Taxonomy" id="864142"/>
    <lineage>
        <taxon>Eukaryota</taxon>
        <taxon>Sar</taxon>
        <taxon>Alveolata</taxon>
        <taxon>Apicomplexa</taxon>
        <taxon>Aconoidasida</taxon>
        <taxon>Haemosporida</taxon>
        <taxon>Plasmodiidae</taxon>
        <taxon>Plasmodium</taxon>
        <taxon>Plasmodium (Plasmodium)</taxon>
    </lineage>
</organism>
<protein>
    <submittedName>
        <fullName evidence="2">PIR Superfamily Protein</fullName>
    </submittedName>
</protein>
<evidence type="ECO:0000313" key="3">
    <source>
        <dbReference type="Proteomes" id="UP000078550"/>
    </source>
</evidence>
<evidence type="ECO:0000313" key="4">
    <source>
        <dbReference type="Proteomes" id="UP000078555"/>
    </source>
</evidence>
<dbReference type="EMBL" id="FLRE01001543">
    <property type="protein sequence ID" value="SBT56754.1"/>
    <property type="molecule type" value="Genomic_DNA"/>
</dbReference>
<name>A0A1A9AKZ6_PLAOA</name>
<dbReference type="AlphaFoldDB" id="A0A1A9AKZ6"/>
<dbReference type="Pfam" id="PF05795">
    <property type="entry name" value="Plasmodium_Vir"/>
    <property type="match status" value="1"/>
</dbReference>
<evidence type="ECO:0000313" key="1">
    <source>
        <dbReference type="EMBL" id="SBT51855.1"/>
    </source>
</evidence>
<dbReference type="InterPro" id="IPR008780">
    <property type="entry name" value="Plasmodium_Vir"/>
</dbReference>
<dbReference type="EMBL" id="FLRD01000259">
    <property type="protein sequence ID" value="SBT51855.1"/>
    <property type="molecule type" value="Genomic_DNA"/>
</dbReference>
<sequence length="341" mass="39183">MEENIKLSDLPSRKFDDLKKNINYNTLQNYNKNTASYEGIDLWINEFIKNIEIYLTKPSMKELIKNDKGCKDFNYLIEQIRQIIISLFNNLGQQILLLDKIKNWHDNYPQNNNWYKCKNNNKYHRHDLKTLYDFCEDKIFIDKRINDIIKSEQCNSIFADVSSRKNVLKQKKAILQRNLPSTKIHDISCSADIIYNTFPSFTCTPIAKPVSQTSALIKSDNHVGMVESGDGLKAQSSASSRDLSDFIQESFAVTGERESSSDSSSNNIGLVSLPIFGVLALSFVLYRYTPLGSKFHASFRNNENISINKDYETTNEMLSNISKSDDLYSGDIQYNVSYQTL</sequence>
<dbReference type="Proteomes" id="UP000078555">
    <property type="component" value="Unassembled WGS sequence"/>
</dbReference>
<reference evidence="3 4" key="1">
    <citation type="submission" date="2016-05" db="EMBL/GenBank/DDBJ databases">
        <authorList>
            <person name="Naeem Raeece"/>
        </authorList>
    </citation>
    <scope>NUCLEOTIDE SEQUENCE [LARGE SCALE GENOMIC DNA]</scope>
</reference>
<evidence type="ECO:0000313" key="2">
    <source>
        <dbReference type="EMBL" id="SBT56754.1"/>
    </source>
</evidence>
<keyword evidence="4" id="KW-1185">Reference proteome</keyword>
<reference evidence="2" key="2">
    <citation type="submission" date="2016-05" db="EMBL/GenBank/DDBJ databases">
        <authorList>
            <person name="Lavstsen T."/>
            <person name="Jespersen J.S."/>
        </authorList>
    </citation>
    <scope>NUCLEOTIDE SEQUENCE [LARGE SCALE GENOMIC DNA]</scope>
</reference>
<proteinExistence type="predicted"/>